<feature type="region of interest" description="Disordered" evidence="2">
    <location>
        <begin position="621"/>
        <end position="726"/>
    </location>
</feature>
<gene>
    <name evidence="3" type="ORF">AYO20_02735</name>
</gene>
<feature type="region of interest" description="Disordered" evidence="2">
    <location>
        <begin position="1"/>
        <end position="159"/>
    </location>
</feature>
<sequence length="1053" mass="116916">MDSPPGSFGSDRADSQERPSTQSLVTPEGDARLRAFSNVGLGTLTAPPRVRKPASAASSRRSASDSPGSNSSLSSGPESVYPDARTHLTNSSAQSSVQRSQLSQELSCDAQRPPGTNGVENNDSSVDKTGQAEQHEEEENEQDQTQGSPEAQHDEILLEEGKLRIKNTALEQELQALEYYCEIQQHELERYRQQHLAAERLAERRRQEVLEIKRLKGHSDRQLAKSQARNQVLERDNAMLRSLEDEKHKRNKAEWKLGDLYGELEHKRADVRSLLDELQELRDSKEESEKAREKSEAECEKLQEHIKRSVTWIRAAHKQQVQKDKEQFRLLDRHFVKFGRQRRSISHASVRTSGRHQDILAEYLSSARQSLTSQSPVSSIASPCQAILSGFTSPSVLGASSMTTPSPVSMQFSPVGPANTTPDRLPWGKKVSFHLVPTPSRDRSPRSTPGSAYRRQSYPYYWKSRRNRASLGRDPSAPDRASRDYSPRLPALAEEGETLVSRTVAGRSLSVPTVQEELIKVLETLQFASPWRIIWDSSNCRAILEPEHDIAGAVTIYEDKNPVQKALENFAGSFDDVMEETDHTKGIIPWPASFMTEPQRYASIQGVFTTVTWTQPKAGKSIPQMEAPTTGFVIPENSTGISSAIDYPPSPGLRKRQSGILSETSSAEDLESTQDSRTSKIAESPSVPHDQASRPPLAAMSTDELSKETRDSLSLPPTVDAEFISPSPTAMENSEAMKKTKLKRSRAKGSISRWKPVDVYDPFTTICDCSIRDINQGRKPRVRRMALSKTFTMAAIMALCSWALILLTTSIMPLEVPALFYKKAPTCRPCPIVYEGYIHRTAHAVSNVSAKMDTVPSWPGEVRTSAPPEPEILTEWLIKTMVQTRNVKDASSHTKAAIKTQTETLLIALPSALPPTRPLRIRIRLPGSPINGTSCGGTQSSSLRTPQSLEVLGDDNRPWVCSCPTPLVKLCEKPKATSLPLSHSLALPKGIEPTAYEIDESAAKARQRDLELRWMYNSPTHWGLLPSIQRWVAALGNWVLELTLGETLGAINY</sequence>
<keyword evidence="4" id="KW-1185">Reference proteome</keyword>
<evidence type="ECO:0000256" key="1">
    <source>
        <dbReference type="SAM" id="Coils"/>
    </source>
</evidence>
<feature type="coiled-coil region" evidence="1">
    <location>
        <begin position="261"/>
        <end position="305"/>
    </location>
</feature>
<organism evidence="3 4">
    <name type="scientific">Fonsecaea nubica</name>
    <dbReference type="NCBI Taxonomy" id="856822"/>
    <lineage>
        <taxon>Eukaryota</taxon>
        <taxon>Fungi</taxon>
        <taxon>Dikarya</taxon>
        <taxon>Ascomycota</taxon>
        <taxon>Pezizomycotina</taxon>
        <taxon>Eurotiomycetes</taxon>
        <taxon>Chaetothyriomycetidae</taxon>
        <taxon>Chaetothyriales</taxon>
        <taxon>Herpotrichiellaceae</taxon>
        <taxon>Fonsecaea</taxon>
    </lineage>
</organism>
<accession>A0A178D8J0</accession>
<feature type="compositionally biased region" description="Polar residues" evidence="2">
    <location>
        <begin position="408"/>
        <end position="422"/>
    </location>
</feature>
<name>A0A178D8J0_9EURO</name>
<dbReference type="AlphaFoldDB" id="A0A178D8J0"/>
<feature type="region of interest" description="Disordered" evidence="2">
    <location>
        <begin position="469"/>
        <end position="490"/>
    </location>
</feature>
<keyword evidence="1" id="KW-0175">Coiled coil</keyword>
<dbReference type="EMBL" id="LVCJ01000012">
    <property type="protein sequence ID" value="OAL37902.1"/>
    <property type="molecule type" value="Genomic_DNA"/>
</dbReference>
<dbReference type="OrthoDB" id="4159835at2759"/>
<feature type="compositionally biased region" description="Polar residues" evidence="2">
    <location>
        <begin position="118"/>
        <end position="128"/>
    </location>
</feature>
<dbReference type="RefSeq" id="XP_022502914.1">
    <property type="nucleotide sequence ID" value="XM_022641039.1"/>
</dbReference>
<comment type="caution">
    <text evidence="3">The sequence shown here is derived from an EMBL/GenBank/DDBJ whole genome shotgun (WGS) entry which is preliminary data.</text>
</comment>
<feature type="region of interest" description="Disordered" evidence="2">
    <location>
        <begin position="408"/>
        <end position="454"/>
    </location>
</feature>
<reference evidence="3 4" key="1">
    <citation type="submission" date="2016-03" db="EMBL/GenBank/DDBJ databases">
        <title>The draft genome sequence of Fonsecaea nubica causative agent of cutaneous subcutaneous infection in human host.</title>
        <authorList>
            <person name="Costa F."/>
            <person name="Sybren D.H."/>
            <person name="Raittz R.T."/>
            <person name="Weiss V.A."/>
            <person name="Leao A.C."/>
            <person name="Gomes R."/>
            <person name="De Souza E.M."/>
            <person name="Pedrosa F.O."/>
            <person name="Steffens M.B."/>
            <person name="Bombassaro A."/>
            <person name="Tadra-Sfeir M.Z."/>
            <person name="Moreno L.F."/>
            <person name="Najafzadeh M.J."/>
            <person name="Felipe M.S."/>
            <person name="Teixeira M."/>
            <person name="Sun J."/>
            <person name="Xi L."/>
            <person name="Castro M.A."/>
            <person name="Vicente V.A."/>
        </authorList>
    </citation>
    <scope>NUCLEOTIDE SEQUENCE [LARGE SCALE GENOMIC DNA]</scope>
    <source>
        <strain evidence="3 4">CBS 269.64</strain>
    </source>
</reference>
<dbReference type="GeneID" id="34586158"/>
<evidence type="ECO:0000313" key="4">
    <source>
        <dbReference type="Proteomes" id="UP000185904"/>
    </source>
</evidence>
<protein>
    <submittedName>
        <fullName evidence="3">Uncharacterized protein</fullName>
    </submittedName>
</protein>
<feature type="compositionally biased region" description="Basic and acidic residues" evidence="2">
    <location>
        <begin position="476"/>
        <end position="486"/>
    </location>
</feature>
<evidence type="ECO:0000256" key="2">
    <source>
        <dbReference type="SAM" id="MobiDB-lite"/>
    </source>
</evidence>
<dbReference type="Proteomes" id="UP000185904">
    <property type="component" value="Unassembled WGS sequence"/>
</dbReference>
<evidence type="ECO:0000313" key="3">
    <source>
        <dbReference type="EMBL" id="OAL37902.1"/>
    </source>
</evidence>
<feature type="compositionally biased region" description="Low complexity" evidence="2">
    <location>
        <begin position="53"/>
        <end position="79"/>
    </location>
</feature>
<feature type="compositionally biased region" description="Polar residues" evidence="2">
    <location>
        <begin position="87"/>
        <end position="106"/>
    </location>
</feature>
<proteinExistence type="predicted"/>